<evidence type="ECO:0000313" key="3">
    <source>
        <dbReference type="Proteomes" id="UP000319671"/>
    </source>
</evidence>
<feature type="compositionally biased region" description="Polar residues" evidence="1">
    <location>
        <begin position="14"/>
        <end position="27"/>
    </location>
</feature>
<dbReference type="Proteomes" id="UP000319671">
    <property type="component" value="Unassembled WGS sequence"/>
</dbReference>
<comment type="caution">
    <text evidence="2">The sequence shown here is derived from an EMBL/GenBank/DDBJ whole genome shotgun (WGS) entry which is preliminary data.</text>
</comment>
<evidence type="ECO:0000256" key="1">
    <source>
        <dbReference type="SAM" id="MobiDB-lite"/>
    </source>
</evidence>
<proteinExistence type="predicted"/>
<sequence>MERYRDKNQYIPPSWQNSRNHNNSSDSLAFQEDNVKIKSENINTIGQSGNSDVDVKVDVFVDTTPIAFAILTSLLATNQMTVEEFNEAIGRLENLSQGRDLNVSSFIPNNVSDVKLFTKSKRRVD</sequence>
<evidence type="ECO:0000313" key="2">
    <source>
        <dbReference type="EMBL" id="TWD98719.1"/>
    </source>
</evidence>
<keyword evidence="3" id="KW-1185">Reference proteome</keyword>
<accession>A0A561D5J8</accession>
<feature type="region of interest" description="Disordered" evidence="1">
    <location>
        <begin position="1"/>
        <end position="27"/>
    </location>
</feature>
<dbReference type="RefSeq" id="WP_144566587.1">
    <property type="nucleotide sequence ID" value="NZ_VIVN01000009.1"/>
</dbReference>
<reference evidence="2 3" key="1">
    <citation type="submission" date="2019-06" db="EMBL/GenBank/DDBJ databases">
        <title>Sorghum-associated microbial communities from plants grown in Nebraska, USA.</title>
        <authorList>
            <person name="Schachtman D."/>
        </authorList>
    </citation>
    <scope>NUCLEOTIDE SEQUENCE [LARGE SCALE GENOMIC DNA]</scope>
    <source>
        <strain evidence="2 3">2482</strain>
    </source>
</reference>
<dbReference type="EMBL" id="VIVN01000009">
    <property type="protein sequence ID" value="TWD98719.1"/>
    <property type="molecule type" value="Genomic_DNA"/>
</dbReference>
<protein>
    <submittedName>
        <fullName evidence="2">Uncharacterized protein</fullName>
    </submittedName>
</protein>
<name>A0A561D5J8_9BACI</name>
<gene>
    <name evidence="2" type="ORF">FB550_109232</name>
</gene>
<organism evidence="2 3">
    <name type="scientific">Neobacillus bataviensis</name>
    <dbReference type="NCBI Taxonomy" id="220685"/>
    <lineage>
        <taxon>Bacteria</taxon>
        <taxon>Bacillati</taxon>
        <taxon>Bacillota</taxon>
        <taxon>Bacilli</taxon>
        <taxon>Bacillales</taxon>
        <taxon>Bacillaceae</taxon>
        <taxon>Neobacillus</taxon>
    </lineage>
</organism>
<dbReference type="AlphaFoldDB" id="A0A561D5J8"/>